<proteinExistence type="inferred from homology"/>
<dbReference type="PANTHER" id="PTHR43301">
    <property type="entry name" value="ARABINAN ENDO-1,5-ALPHA-L-ARABINOSIDASE"/>
    <property type="match status" value="1"/>
</dbReference>
<keyword evidence="11" id="KW-1185">Reference proteome</keyword>
<accession>A0A9X3NLJ9</accession>
<evidence type="ECO:0000256" key="6">
    <source>
        <dbReference type="PIRSR" id="PIRSR026534-1"/>
    </source>
</evidence>
<dbReference type="InterPro" id="IPR023296">
    <property type="entry name" value="Glyco_hydro_beta-prop_sf"/>
</dbReference>
<evidence type="ECO:0000256" key="7">
    <source>
        <dbReference type="PIRSR" id="PIRSR026534-2"/>
    </source>
</evidence>
<dbReference type="GO" id="GO:0005975">
    <property type="term" value="P:carbohydrate metabolic process"/>
    <property type="evidence" value="ECO:0007669"/>
    <property type="project" value="InterPro"/>
</dbReference>
<dbReference type="RefSeq" id="WP_270071335.1">
    <property type="nucleotide sequence ID" value="NZ_JAJAQC010000008.1"/>
</dbReference>
<feature type="region of interest" description="Disordered" evidence="9">
    <location>
        <begin position="1"/>
        <end position="31"/>
    </location>
</feature>
<dbReference type="Pfam" id="PF04616">
    <property type="entry name" value="Glyco_hydro_43"/>
    <property type="match status" value="1"/>
</dbReference>
<keyword evidence="4 5" id="KW-0326">Glycosidase</keyword>
<dbReference type="CDD" id="cd08998">
    <property type="entry name" value="GH43_Arb43a-like"/>
    <property type="match status" value="1"/>
</dbReference>
<comment type="similarity">
    <text evidence="2 5">Belongs to the glycosyl hydrolase 43 family.</text>
</comment>
<dbReference type="AlphaFoldDB" id="A0A9X3NLJ9"/>
<evidence type="ECO:0000256" key="8">
    <source>
        <dbReference type="PIRSR" id="PIRSR606710-2"/>
    </source>
</evidence>
<reference evidence="10" key="1">
    <citation type="submission" date="2021-10" db="EMBL/GenBank/DDBJ databases">
        <title>Streptomonospora sp. nov., isolated from mangrove soil.</title>
        <authorList>
            <person name="Chen X."/>
            <person name="Ge X."/>
            <person name="Liu W."/>
        </authorList>
    </citation>
    <scope>NUCLEOTIDE SEQUENCE</scope>
    <source>
        <strain evidence="10">S1-112</strain>
    </source>
</reference>
<evidence type="ECO:0000256" key="3">
    <source>
        <dbReference type="ARBA" id="ARBA00022801"/>
    </source>
</evidence>
<comment type="caution">
    <text evidence="10">The sequence shown here is derived from an EMBL/GenBank/DDBJ whole genome shotgun (WGS) entry which is preliminary data.</text>
</comment>
<feature type="active site" description="Proton donor" evidence="6">
    <location>
        <position position="249"/>
    </location>
</feature>
<feature type="binding site" evidence="7">
    <location>
        <begin position="211"/>
        <end position="213"/>
    </location>
    <ligand>
        <name>substrate</name>
    </ligand>
</feature>
<sequence length="359" mass="37375">MSTTAATPGRAAAPPPPPTPPTPPAQPRAGLRARAAALAAAALLVLTAAPAAADTAPAAAPTNVAVHDPALVTGGGGRDWFVFGTGDAAVADGNITVHRSANGTDWRPAGHVWTTKPAWLAREVPGVTNLWAPEVYENDGTYYLYYSASTFGSNRSVIGLATNTTLDPADPDYRWVDRGKVYESTTSSDFNAIDPGIVEDASGTPWMAFGSFWSGIRMVRLEWPSGKPAAGQGAPLRLAAGHPDGNAVEAPYIVHRAGYFYLFVSLGRCCAGLDSTYRIAVGRSTSVTGPYVDRAGRPMLQGGGTVIRAARGDSVAAGGQSLSLSRMAYHSYGPYGTPGDFRLEIDQIGWSGGWPAPMG</sequence>
<feature type="binding site" evidence="7">
    <location>
        <begin position="191"/>
        <end position="194"/>
    </location>
    <ligand>
        <name>substrate</name>
    </ligand>
</feature>
<dbReference type="InterPro" id="IPR050727">
    <property type="entry name" value="GH43_arabinanases"/>
</dbReference>
<evidence type="ECO:0000256" key="5">
    <source>
        <dbReference type="PIRNR" id="PIRNR026534"/>
    </source>
</evidence>
<feature type="site" description="Important for catalytic activity, responsible for pKa modulation of the active site Glu and correct orientation of both the proton donor and substrate" evidence="8">
    <location>
        <position position="194"/>
    </location>
</feature>
<feature type="binding site" evidence="7">
    <location>
        <position position="152"/>
    </location>
    <ligand>
        <name>substrate</name>
    </ligand>
</feature>
<dbReference type="Proteomes" id="UP001140076">
    <property type="component" value="Unassembled WGS sequence"/>
</dbReference>
<feature type="binding site" evidence="7">
    <location>
        <position position="68"/>
    </location>
    <ligand>
        <name>substrate</name>
    </ligand>
</feature>
<dbReference type="GO" id="GO:0046558">
    <property type="term" value="F:arabinan endo-1,5-alpha-L-arabinosidase activity"/>
    <property type="evidence" value="ECO:0007669"/>
    <property type="project" value="InterPro"/>
</dbReference>
<dbReference type="InterPro" id="IPR016840">
    <property type="entry name" value="Glyco_hydro_43_endo_a_Ara-ase"/>
</dbReference>
<organism evidence="10 11">
    <name type="scientific">Streptomonospora mangrovi</name>
    <dbReference type="NCBI Taxonomy" id="2883123"/>
    <lineage>
        <taxon>Bacteria</taxon>
        <taxon>Bacillati</taxon>
        <taxon>Actinomycetota</taxon>
        <taxon>Actinomycetes</taxon>
        <taxon>Streptosporangiales</taxon>
        <taxon>Nocardiopsidaceae</taxon>
        <taxon>Streptomonospora</taxon>
    </lineage>
</organism>
<name>A0A9X3NLJ9_9ACTN</name>
<evidence type="ECO:0000256" key="9">
    <source>
        <dbReference type="SAM" id="MobiDB-lite"/>
    </source>
</evidence>
<dbReference type="EMBL" id="JAJAQC010000008">
    <property type="protein sequence ID" value="MDA0564054.1"/>
    <property type="molecule type" value="Genomic_DNA"/>
</dbReference>
<evidence type="ECO:0000256" key="4">
    <source>
        <dbReference type="ARBA" id="ARBA00023295"/>
    </source>
</evidence>
<feature type="compositionally biased region" description="Low complexity" evidence="9">
    <location>
        <begin position="1"/>
        <end position="12"/>
    </location>
</feature>
<dbReference type="Gene3D" id="2.115.10.20">
    <property type="entry name" value="Glycosyl hydrolase domain, family 43"/>
    <property type="match status" value="1"/>
</dbReference>
<gene>
    <name evidence="10" type="ORF">LG943_06895</name>
</gene>
<evidence type="ECO:0000313" key="11">
    <source>
        <dbReference type="Proteomes" id="UP001140076"/>
    </source>
</evidence>
<dbReference type="PANTHER" id="PTHR43301:SF3">
    <property type="entry name" value="ARABINAN ENDO-1,5-ALPHA-L-ARABINOSIDASE A-RELATED"/>
    <property type="match status" value="1"/>
</dbReference>
<dbReference type="SUPFAM" id="SSF75005">
    <property type="entry name" value="Arabinanase/levansucrase/invertase"/>
    <property type="match status" value="1"/>
</dbReference>
<comment type="pathway">
    <text evidence="1 5">Glycan metabolism; L-arabinan degradation.</text>
</comment>
<dbReference type="PIRSF" id="PIRSF026534">
    <property type="entry name" value="Endo_alpha-L-arabinosidase"/>
    <property type="match status" value="1"/>
</dbReference>
<evidence type="ECO:0000256" key="1">
    <source>
        <dbReference type="ARBA" id="ARBA00004834"/>
    </source>
</evidence>
<protein>
    <submittedName>
        <fullName evidence="10">Arabinan endo-1,5-alpha-L-arabinosidase</fullName>
    </submittedName>
</protein>
<feature type="compositionally biased region" description="Pro residues" evidence="9">
    <location>
        <begin position="13"/>
        <end position="26"/>
    </location>
</feature>
<feature type="active site" description="Proton acceptor" evidence="6">
    <location>
        <position position="68"/>
    </location>
</feature>
<evidence type="ECO:0000313" key="10">
    <source>
        <dbReference type="EMBL" id="MDA0564054.1"/>
    </source>
</evidence>
<keyword evidence="3 5" id="KW-0378">Hydrolase</keyword>
<dbReference type="InterPro" id="IPR006710">
    <property type="entry name" value="Glyco_hydro_43"/>
</dbReference>
<evidence type="ECO:0000256" key="2">
    <source>
        <dbReference type="ARBA" id="ARBA00009865"/>
    </source>
</evidence>